<dbReference type="PANTHER" id="PTHR42760:SF133">
    <property type="entry name" value="3-OXOACYL-[ACYL-CARRIER-PROTEIN] REDUCTASE"/>
    <property type="match status" value="1"/>
</dbReference>
<dbReference type="InterPro" id="IPR036291">
    <property type="entry name" value="NAD(P)-bd_dom_sf"/>
</dbReference>
<dbReference type="Gene3D" id="3.40.50.720">
    <property type="entry name" value="NAD(P)-binding Rossmann-like Domain"/>
    <property type="match status" value="1"/>
</dbReference>
<dbReference type="InterPro" id="IPR002347">
    <property type="entry name" value="SDR_fam"/>
</dbReference>
<evidence type="ECO:0000313" key="7">
    <source>
        <dbReference type="Proteomes" id="UP000054266"/>
    </source>
</evidence>
<dbReference type="GO" id="GO:0006633">
    <property type="term" value="P:fatty acid biosynthetic process"/>
    <property type="evidence" value="ECO:0007669"/>
    <property type="project" value="TreeGrafter"/>
</dbReference>
<protein>
    <recommendedName>
        <fullName evidence="5">Ketoreductase domain-containing protein</fullName>
    </recommendedName>
</protein>
<evidence type="ECO:0000256" key="2">
    <source>
        <dbReference type="ARBA" id="ARBA00022857"/>
    </source>
</evidence>
<keyword evidence="2" id="KW-0521">NADP</keyword>
<name>A0A0D2FBH5_9EURO</name>
<dbReference type="STRING" id="5601.A0A0D2FBH5"/>
<organism evidence="6 7">
    <name type="scientific">Phialophora macrospora</name>
    <dbReference type="NCBI Taxonomy" id="1851006"/>
    <lineage>
        <taxon>Eukaryota</taxon>
        <taxon>Fungi</taxon>
        <taxon>Dikarya</taxon>
        <taxon>Ascomycota</taxon>
        <taxon>Pezizomycotina</taxon>
        <taxon>Eurotiomycetes</taxon>
        <taxon>Chaetothyriomycetidae</taxon>
        <taxon>Chaetothyriales</taxon>
        <taxon>Herpotrichiellaceae</taxon>
        <taxon>Phialophora</taxon>
    </lineage>
</organism>
<proteinExistence type="inferred from homology"/>
<evidence type="ECO:0000256" key="1">
    <source>
        <dbReference type="ARBA" id="ARBA00006484"/>
    </source>
</evidence>
<dbReference type="FunFam" id="3.40.50.720:FF:000084">
    <property type="entry name" value="Short-chain dehydrogenase reductase"/>
    <property type="match status" value="1"/>
</dbReference>
<dbReference type="AlphaFoldDB" id="A0A0D2FBH5"/>
<feature type="domain" description="Ketoreductase" evidence="5">
    <location>
        <begin position="22"/>
        <end position="197"/>
    </location>
</feature>
<accession>A0A0D2FBH5</accession>
<evidence type="ECO:0000256" key="3">
    <source>
        <dbReference type="ARBA" id="ARBA00023002"/>
    </source>
</evidence>
<evidence type="ECO:0000256" key="4">
    <source>
        <dbReference type="RuleBase" id="RU000363"/>
    </source>
</evidence>
<sequence length="295" mass="31168">MAQRAQQIASHLNYPRGLLDGQVAIITGSGQGIGAECARLFANEGAKVVVCDVDASKSEAVAKSINDASPGTQRAISVPGDVTDPAYFPILVQKAAQFGNGKIHIIVNNAGYTWDGVIHKITDKQWDTILAVHNTAPFRLVREASKYFRVKDGEKRVIINISSTSGTHGNAGQANYSLAKAGVLGLTKTIAKEWGPQFGVRANTIAFGHIDTRLTRAKETGAFITTADGQRVALGIPGKQISERKGEEPGAAYKDIPLGRPGTATEAASSILAVVSPLFSYVNGQTIEVTGGRNM</sequence>
<dbReference type="Pfam" id="PF00106">
    <property type="entry name" value="adh_short"/>
    <property type="match status" value="1"/>
</dbReference>
<dbReference type="GO" id="GO:0048038">
    <property type="term" value="F:quinone binding"/>
    <property type="evidence" value="ECO:0007669"/>
    <property type="project" value="TreeGrafter"/>
</dbReference>
<keyword evidence="3" id="KW-0560">Oxidoreductase</keyword>
<dbReference type="PRINTS" id="PR00080">
    <property type="entry name" value="SDRFAMILY"/>
</dbReference>
<gene>
    <name evidence="6" type="ORF">PV04_07634</name>
</gene>
<dbReference type="Proteomes" id="UP000054266">
    <property type="component" value="Unassembled WGS sequence"/>
</dbReference>
<keyword evidence="7" id="KW-1185">Reference proteome</keyword>
<dbReference type="GO" id="GO:0016616">
    <property type="term" value="F:oxidoreductase activity, acting on the CH-OH group of donors, NAD or NADP as acceptor"/>
    <property type="evidence" value="ECO:0007669"/>
    <property type="project" value="UniProtKB-ARBA"/>
</dbReference>
<evidence type="ECO:0000313" key="6">
    <source>
        <dbReference type="EMBL" id="KIW65368.1"/>
    </source>
</evidence>
<dbReference type="HOGENOM" id="CLU_010194_1_3_1"/>
<dbReference type="EMBL" id="KN846960">
    <property type="protein sequence ID" value="KIW65368.1"/>
    <property type="molecule type" value="Genomic_DNA"/>
</dbReference>
<dbReference type="PRINTS" id="PR00081">
    <property type="entry name" value="GDHRDH"/>
</dbReference>
<evidence type="ECO:0000259" key="5">
    <source>
        <dbReference type="SMART" id="SM00822"/>
    </source>
</evidence>
<dbReference type="PANTHER" id="PTHR42760">
    <property type="entry name" value="SHORT-CHAIN DEHYDROGENASES/REDUCTASES FAMILY MEMBER"/>
    <property type="match status" value="1"/>
</dbReference>
<reference evidence="6 7" key="1">
    <citation type="submission" date="2015-01" db="EMBL/GenBank/DDBJ databases">
        <title>The Genome Sequence of Capronia semiimmersa CBS27337.</title>
        <authorList>
            <consortium name="The Broad Institute Genomics Platform"/>
            <person name="Cuomo C."/>
            <person name="de Hoog S."/>
            <person name="Gorbushina A."/>
            <person name="Stielow B."/>
            <person name="Teixiera M."/>
            <person name="Abouelleil A."/>
            <person name="Chapman S.B."/>
            <person name="Priest M."/>
            <person name="Young S.K."/>
            <person name="Wortman J."/>
            <person name="Nusbaum C."/>
            <person name="Birren B."/>
        </authorList>
    </citation>
    <scope>NUCLEOTIDE SEQUENCE [LARGE SCALE GENOMIC DNA]</scope>
    <source>
        <strain evidence="6 7">CBS 27337</strain>
    </source>
</reference>
<comment type="similarity">
    <text evidence="1 4">Belongs to the short-chain dehydrogenases/reductases (SDR) family.</text>
</comment>
<dbReference type="SMART" id="SM00822">
    <property type="entry name" value="PKS_KR"/>
    <property type="match status" value="1"/>
</dbReference>
<dbReference type="InterPro" id="IPR057326">
    <property type="entry name" value="KR_dom"/>
</dbReference>
<dbReference type="SUPFAM" id="SSF51735">
    <property type="entry name" value="NAD(P)-binding Rossmann-fold domains"/>
    <property type="match status" value="1"/>
</dbReference>